<dbReference type="EMBL" id="CP017774">
    <property type="protein sequence ID" value="AOZ97974.1"/>
    <property type="molecule type" value="Genomic_DNA"/>
</dbReference>
<evidence type="ECO:0000313" key="3">
    <source>
        <dbReference type="Proteomes" id="UP000178198"/>
    </source>
</evidence>
<dbReference type="RefSeq" id="WP_071183249.1">
    <property type="nucleotide sequence ID" value="NZ_CP017774.1"/>
</dbReference>
<protein>
    <recommendedName>
        <fullName evidence="4">Alpha/beta hydrolase</fullName>
    </recommendedName>
</protein>
<dbReference type="STRING" id="1306519.BIW12_00125"/>
<reference evidence="2 3" key="1">
    <citation type="submission" date="2016-10" db="EMBL/GenBank/DDBJ databases">
        <title>Complete Genome Sequence of Flavobacterium sp. PK15.</title>
        <authorList>
            <person name="Ekwe A."/>
            <person name="Kim S.B."/>
        </authorList>
    </citation>
    <scope>NUCLEOTIDE SEQUENCE [LARGE SCALE GENOMIC DNA]</scope>
    <source>
        <strain evidence="2 3">PK15</strain>
    </source>
</reference>
<accession>A0A1D9P6N2</accession>
<keyword evidence="3" id="KW-1185">Reference proteome</keyword>
<gene>
    <name evidence="2" type="ORF">BIW12_00125</name>
</gene>
<dbReference type="KEGG" id="fcm:BIW12_00125"/>
<dbReference type="SUPFAM" id="SSF53474">
    <property type="entry name" value="alpha/beta-Hydrolases"/>
    <property type="match status" value="1"/>
</dbReference>
<sequence>MKKINYILLCCSFFCLSSYAQVWQWSVKLNNTISPETNDNPQAFLWVPENCKQIKGVVFGQHNMIEEGMLENSYFRKVMTELGFAEVWVTPVVSWTYDTSKNEEKIIDAMFKSLAEVSGYQELAYAPVVPIGHSAMASFPWNFAAFNPDRTLALVSVHGDAPQSNLTGSGKPNPDWGNRNIDGIPSLFVMGEYEWWEKRIQPAYAYIAKHPESVITLFADAGHGHFDYSDGMVKYVADYIREAAKRRLPAKMPLANYPNLKKVKPDSGWLMDKWRKDSVPKFKPAPFNQFVGDRNTASWVFDEKTANATEVFYAQARGKKKQHFGFKQNGEIVKPDKSHANFQLDFQPLSDGISFVVTPFSSDSLRLKPVSDFAQTKLLIDRICGPVKKINDTTFQIRFDKLGFNNTKRSNDIWLLAHNNGDVIYKSAVQQLHLRFPIVNKEGKPQTIDFSPIANVKVGVETIALNAQSSAGTKVSYYVKEGPAYVEDNKLHFTKIPPKAKFPIKVTVVAWQYGIAGTLQSAQSVEQSFFIVK</sequence>
<evidence type="ECO:0000256" key="1">
    <source>
        <dbReference type="SAM" id="SignalP"/>
    </source>
</evidence>
<name>A0A1D9P6N2_9FLAO</name>
<dbReference type="Gene3D" id="3.40.50.1820">
    <property type="entry name" value="alpha/beta hydrolase"/>
    <property type="match status" value="1"/>
</dbReference>
<dbReference type="Proteomes" id="UP000178198">
    <property type="component" value="Chromosome"/>
</dbReference>
<evidence type="ECO:0000313" key="2">
    <source>
        <dbReference type="EMBL" id="AOZ97974.1"/>
    </source>
</evidence>
<keyword evidence="1" id="KW-0732">Signal</keyword>
<evidence type="ECO:0008006" key="4">
    <source>
        <dbReference type="Google" id="ProtNLM"/>
    </source>
</evidence>
<dbReference type="OrthoDB" id="994689at2"/>
<dbReference type="AlphaFoldDB" id="A0A1D9P6N2"/>
<proteinExistence type="predicted"/>
<feature type="chain" id="PRO_5009444121" description="Alpha/beta hydrolase" evidence="1">
    <location>
        <begin position="21"/>
        <end position="533"/>
    </location>
</feature>
<dbReference type="InterPro" id="IPR029058">
    <property type="entry name" value="AB_hydrolase_fold"/>
</dbReference>
<organism evidence="2 3">
    <name type="scientific">Flavobacterium commune</name>
    <dbReference type="NCBI Taxonomy" id="1306519"/>
    <lineage>
        <taxon>Bacteria</taxon>
        <taxon>Pseudomonadati</taxon>
        <taxon>Bacteroidota</taxon>
        <taxon>Flavobacteriia</taxon>
        <taxon>Flavobacteriales</taxon>
        <taxon>Flavobacteriaceae</taxon>
        <taxon>Flavobacterium</taxon>
    </lineage>
</organism>
<feature type="signal peptide" evidence="1">
    <location>
        <begin position="1"/>
        <end position="20"/>
    </location>
</feature>